<feature type="transmembrane region" description="Helical" evidence="1">
    <location>
        <begin position="192"/>
        <end position="212"/>
    </location>
</feature>
<proteinExistence type="predicted"/>
<keyword evidence="1" id="KW-0472">Membrane</keyword>
<feature type="transmembrane region" description="Helical" evidence="1">
    <location>
        <begin position="140"/>
        <end position="158"/>
    </location>
</feature>
<feature type="transmembrane region" description="Helical" evidence="1">
    <location>
        <begin position="164"/>
        <end position="180"/>
    </location>
</feature>
<dbReference type="Proteomes" id="UP000255177">
    <property type="component" value="Unassembled WGS sequence"/>
</dbReference>
<name>A0A380T121_9PSED</name>
<reference evidence="3" key="1">
    <citation type="submission" date="2018-07" db="EMBL/GenBank/DDBJ databases">
        <authorList>
            <person name="Blom J."/>
        </authorList>
    </citation>
    <scope>NUCLEOTIDE SEQUENCE [LARGE SCALE GENOMIC DNA]</scope>
    <source>
        <strain evidence="3">CCOS 864</strain>
    </source>
</reference>
<dbReference type="AlphaFoldDB" id="A0A380T121"/>
<dbReference type="EMBL" id="UIDD01000007">
    <property type="protein sequence ID" value="SUQ63260.1"/>
    <property type="molecule type" value="Genomic_DNA"/>
</dbReference>
<feature type="transmembrane region" description="Helical" evidence="1">
    <location>
        <begin position="279"/>
        <end position="301"/>
    </location>
</feature>
<keyword evidence="1" id="KW-0812">Transmembrane</keyword>
<keyword evidence="1" id="KW-1133">Transmembrane helix</keyword>
<feature type="transmembrane region" description="Helical" evidence="1">
    <location>
        <begin position="116"/>
        <end position="133"/>
    </location>
</feature>
<accession>A0A380T121</accession>
<keyword evidence="3" id="KW-1185">Reference proteome</keyword>
<evidence type="ECO:0000313" key="2">
    <source>
        <dbReference type="EMBL" id="SUQ63260.1"/>
    </source>
</evidence>
<protein>
    <submittedName>
        <fullName evidence="2">Putative transporter</fullName>
    </submittedName>
</protein>
<feature type="transmembrane region" description="Helical" evidence="1">
    <location>
        <begin position="52"/>
        <end position="73"/>
    </location>
</feature>
<feature type="transmembrane region" description="Helical" evidence="1">
    <location>
        <begin position="20"/>
        <end position="40"/>
    </location>
</feature>
<evidence type="ECO:0000313" key="3">
    <source>
        <dbReference type="Proteomes" id="UP000255177"/>
    </source>
</evidence>
<evidence type="ECO:0000256" key="1">
    <source>
        <dbReference type="SAM" id="Phobius"/>
    </source>
</evidence>
<feature type="transmembrane region" description="Helical" evidence="1">
    <location>
        <begin position="85"/>
        <end position="104"/>
    </location>
</feature>
<feature type="transmembrane region" description="Helical" evidence="1">
    <location>
        <begin position="256"/>
        <end position="273"/>
    </location>
</feature>
<sequence length="307" mass="33189">MSPLESVTTKSKQLIGNSNLLAIIAGVGANIWLGGSALYWKALREISPLVLVAYRVFLSLAVLMLVLVVLGKLITLYRNLTPKSVVVHGVAGLLLATNWGVFIYASIQGYVLESGLGYLIAPCITVAASVLMLSERLSRLHSVAFLLIGIALVYLVVYAEGLNTGIYLAIALTWGGYVCLKRFSMIDAFCGTTLETLLLSLICLGAMFFTSWDMALPRTLPQSTSIILLLAGFVSVLPLLLIAFSAKHLALTTMSAFQFLLPTTQFVLAVVVYKQPINVTVATVIVFVWILLALLVAMPAMKKMCQQ</sequence>
<organism evidence="2 3">
    <name type="scientific">Pseudomonas wadenswilerensis</name>
    <dbReference type="NCBI Taxonomy" id="1785161"/>
    <lineage>
        <taxon>Bacteria</taxon>
        <taxon>Pseudomonadati</taxon>
        <taxon>Pseudomonadota</taxon>
        <taxon>Gammaproteobacteria</taxon>
        <taxon>Pseudomonadales</taxon>
        <taxon>Pseudomonadaceae</taxon>
        <taxon>Pseudomonas</taxon>
    </lineage>
</organism>
<dbReference type="RefSeq" id="WP_052251506.1">
    <property type="nucleotide sequence ID" value="NZ_CBCSFG010000011.1"/>
</dbReference>
<feature type="transmembrane region" description="Helical" evidence="1">
    <location>
        <begin position="224"/>
        <end position="244"/>
    </location>
</feature>
<gene>
    <name evidence="2" type="ORF">CCOS864_02710</name>
</gene>